<protein>
    <submittedName>
        <fullName evidence="1">Uncharacterized protein</fullName>
    </submittedName>
</protein>
<name>A0A250KFQ4_9BACT</name>
<organism evidence="1 2">
    <name type="scientific">Prevotella melaninogenica</name>
    <dbReference type="NCBI Taxonomy" id="28132"/>
    <lineage>
        <taxon>Bacteria</taxon>
        <taxon>Pseudomonadati</taxon>
        <taxon>Bacteroidota</taxon>
        <taxon>Bacteroidia</taxon>
        <taxon>Bacteroidales</taxon>
        <taxon>Prevotellaceae</taxon>
        <taxon>Prevotella</taxon>
    </lineage>
</organism>
<proteinExistence type="predicted"/>
<dbReference type="Proteomes" id="UP000267517">
    <property type="component" value="Chromosome I"/>
</dbReference>
<sequence>MIDAEEEKLKDKNETAIMHQINSNSDIIAKKI</sequence>
<accession>A0A250KFQ4</accession>
<evidence type="ECO:0000313" key="2">
    <source>
        <dbReference type="Proteomes" id="UP000267517"/>
    </source>
</evidence>
<dbReference type="EMBL" id="AP018049">
    <property type="protein sequence ID" value="BBA28441.1"/>
    <property type="molecule type" value="Genomic_DNA"/>
</dbReference>
<evidence type="ECO:0000313" key="1">
    <source>
        <dbReference type="EMBL" id="BBA28441.1"/>
    </source>
</evidence>
<dbReference type="AlphaFoldDB" id="A0A250KFQ4"/>
<reference evidence="1 2" key="1">
    <citation type="submission" date="2017-05" db="EMBL/GenBank/DDBJ databases">
        <title>whole genome sequence of Prevotella melaninogenica GAI 07411.</title>
        <authorList>
            <person name="Kondo Y."/>
            <person name="Hoshino T."/>
        </authorList>
    </citation>
    <scope>NUCLEOTIDE SEQUENCE [LARGE SCALE GENOMIC DNA]</scope>
    <source>
        <strain evidence="1 2">GAI 07411</strain>
    </source>
</reference>
<gene>
    <name evidence="1" type="ORF">PMEL1_00343</name>
</gene>